<dbReference type="Gene3D" id="3.40.50.2300">
    <property type="match status" value="1"/>
</dbReference>
<organism evidence="6">
    <name type="scientific">hydrothermal vent metagenome</name>
    <dbReference type="NCBI Taxonomy" id="652676"/>
    <lineage>
        <taxon>unclassified sequences</taxon>
        <taxon>metagenomes</taxon>
        <taxon>ecological metagenomes</taxon>
    </lineage>
</organism>
<protein>
    <recommendedName>
        <fullName evidence="5">Receptor ligand binding region domain-containing protein</fullName>
    </recommendedName>
</protein>
<dbReference type="Gene3D" id="1.25.40.10">
    <property type="entry name" value="Tetratricopeptide repeat domain"/>
    <property type="match status" value="1"/>
</dbReference>
<dbReference type="GO" id="GO:0016020">
    <property type="term" value="C:membrane"/>
    <property type="evidence" value="ECO:0007669"/>
    <property type="project" value="UniProtKB-SubCell"/>
</dbReference>
<dbReference type="CDD" id="cd06268">
    <property type="entry name" value="PBP1_ABC_transporter_LIVBP-like"/>
    <property type="match status" value="1"/>
</dbReference>
<dbReference type="InterPro" id="IPR011990">
    <property type="entry name" value="TPR-like_helical_dom_sf"/>
</dbReference>
<keyword evidence="3" id="KW-1133">Transmembrane helix</keyword>
<dbReference type="SUPFAM" id="SSF53822">
    <property type="entry name" value="Periplasmic binding protein-like I"/>
    <property type="match status" value="1"/>
</dbReference>
<feature type="non-terminal residue" evidence="6">
    <location>
        <position position="516"/>
    </location>
</feature>
<dbReference type="Pfam" id="PF01094">
    <property type="entry name" value="ANF_receptor"/>
    <property type="match status" value="1"/>
</dbReference>
<feature type="domain" description="Receptor ligand binding region" evidence="5">
    <location>
        <begin position="255"/>
        <end position="399"/>
    </location>
</feature>
<gene>
    <name evidence="6" type="ORF">MNBD_BACTEROID06-1056</name>
</gene>
<evidence type="ECO:0000259" key="5">
    <source>
        <dbReference type="Pfam" id="PF01094"/>
    </source>
</evidence>
<dbReference type="EMBL" id="UOES01000574">
    <property type="protein sequence ID" value="VAW29459.1"/>
    <property type="molecule type" value="Genomic_DNA"/>
</dbReference>
<evidence type="ECO:0000256" key="3">
    <source>
        <dbReference type="ARBA" id="ARBA00022989"/>
    </source>
</evidence>
<evidence type="ECO:0000256" key="2">
    <source>
        <dbReference type="ARBA" id="ARBA00022692"/>
    </source>
</evidence>
<accession>A0A3B0UXY9</accession>
<dbReference type="AlphaFoldDB" id="A0A3B0UXY9"/>
<reference evidence="6" key="1">
    <citation type="submission" date="2018-06" db="EMBL/GenBank/DDBJ databases">
        <authorList>
            <person name="Zhirakovskaya E."/>
        </authorList>
    </citation>
    <scope>NUCLEOTIDE SEQUENCE</scope>
</reference>
<dbReference type="InterPro" id="IPR001828">
    <property type="entry name" value="ANF_lig-bd_rcpt"/>
</dbReference>
<sequence>MNKKLFFLLLATGFGLSVNAQRASKQFESTYKGTKQLLDQGKFGLAMQSFKNLLAKGESNELVPYTLFYLGNAAYQNGDKEYAKNVFLELTVKYPNWDKMDAAYVWLSRLGFEQSGSFKGLLYATKITSEPYLSKSTQYLKQHLGKEPFEVLKELHLEYSDNKEVATAFAFALNKKQQTPENKQLLDSLINKFELDRDQFNSIPPSVHKDHYEIGIMLPFYINRVEATGKYLKKSLAVDIYEGAKMAAYDTDSTLFTLKVFDTQKDSSQVRLCLEKGGIQHLDAILGPIYPKPVEKMKEMARSEKINFLNPTSSNSAICNSSPYAFLSRATTAQLAKAAADYMKSQTVSKNVFIYYGTSKTDSISAFVYKNELEQNSFKIKSIKKIGVDNRRDVYDGLTDSKRIVDKSRTRRMTKEQIENAYHLPTVDALLVPLDSIGHIFIASSDPTISTETMSAIISRGDSIKIMGVGNWFESSNAGLGIMERLGVTLAISAVDDVSTHEYKELTSRYIKEYKT</sequence>
<proteinExistence type="predicted"/>
<evidence type="ECO:0000256" key="1">
    <source>
        <dbReference type="ARBA" id="ARBA00004370"/>
    </source>
</evidence>
<comment type="subcellular location">
    <subcellularLocation>
        <location evidence="1">Membrane</location>
    </subcellularLocation>
</comment>
<evidence type="ECO:0000313" key="6">
    <source>
        <dbReference type="EMBL" id="VAW29459.1"/>
    </source>
</evidence>
<keyword evidence="4" id="KW-0472">Membrane</keyword>
<name>A0A3B0UXY9_9ZZZZ</name>
<dbReference type="InterPro" id="IPR028082">
    <property type="entry name" value="Peripla_BP_I"/>
</dbReference>
<keyword evidence="2" id="KW-0812">Transmembrane</keyword>
<evidence type="ECO:0000256" key="4">
    <source>
        <dbReference type="ARBA" id="ARBA00023136"/>
    </source>
</evidence>